<sequence length="146" mass="16294">MSSQPVRPEGSNSKPGKAQKKKQQTKSVPHRDQYQRLSFLYQAAAHMAGDPSTQALARVYAQSMKAVAKKSVLRLSPNVKRTVCKKCHRFLAENSGSVTTRIVNESTANDPRCDVLEKTCVCGVTRRFPVGQNRKYRLWADSARVS</sequence>
<protein>
    <submittedName>
        <fullName evidence="6">Uncharacterized protein</fullName>
    </submittedName>
</protein>
<evidence type="ECO:0000256" key="1">
    <source>
        <dbReference type="ARBA" id="ARBA00022694"/>
    </source>
</evidence>
<proteinExistence type="inferred from homology"/>
<dbReference type="GO" id="GO:0046872">
    <property type="term" value="F:metal ion binding"/>
    <property type="evidence" value="ECO:0007669"/>
    <property type="project" value="UniProtKB-KW"/>
</dbReference>
<dbReference type="PANTHER" id="PTHR14742">
    <property type="entry name" value="RIBONUCLEASE P SUBUNIT P21"/>
    <property type="match status" value="1"/>
</dbReference>
<feature type="compositionally biased region" description="Polar residues" evidence="5">
    <location>
        <begin position="1"/>
        <end position="14"/>
    </location>
</feature>
<dbReference type="RefSeq" id="XP_031855004.1">
    <property type="nucleotide sequence ID" value="XM_031999113.1"/>
</dbReference>
<comment type="similarity">
    <text evidence="4">Belongs to the eukaryotic/archaeal RNase P protein component 4 family.</text>
</comment>
<dbReference type="AlphaFoldDB" id="A0A5E8C1P3"/>
<dbReference type="GO" id="GO:0008033">
    <property type="term" value="P:tRNA processing"/>
    <property type="evidence" value="ECO:0007669"/>
    <property type="project" value="UniProtKB-KW"/>
</dbReference>
<reference evidence="6 7" key="1">
    <citation type="submission" date="2019-09" db="EMBL/GenBank/DDBJ databases">
        <authorList>
            <person name="Brejova B."/>
        </authorList>
    </citation>
    <scope>NUCLEOTIDE SEQUENCE [LARGE SCALE GENOMIC DNA]</scope>
</reference>
<evidence type="ECO:0000256" key="3">
    <source>
        <dbReference type="ARBA" id="ARBA00022833"/>
    </source>
</evidence>
<evidence type="ECO:0000256" key="4">
    <source>
        <dbReference type="ARBA" id="ARBA00038402"/>
    </source>
</evidence>
<evidence type="ECO:0000256" key="5">
    <source>
        <dbReference type="SAM" id="MobiDB-lite"/>
    </source>
</evidence>
<dbReference type="PANTHER" id="PTHR14742:SF0">
    <property type="entry name" value="RIBONUCLEASE P PROTEIN SUBUNIT P21"/>
    <property type="match status" value="1"/>
</dbReference>
<organism evidence="6 7">
    <name type="scientific">Magnusiomyces paraingens</name>
    <dbReference type="NCBI Taxonomy" id="2606893"/>
    <lineage>
        <taxon>Eukaryota</taxon>
        <taxon>Fungi</taxon>
        <taxon>Dikarya</taxon>
        <taxon>Ascomycota</taxon>
        <taxon>Saccharomycotina</taxon>
        <taxon>Dipodascomycetes</taxon>
        <taxon>Dipodascales</taxon>
        <taxon>Dipodascaceae</taxon>
        <taxon>Magnusiomyces</taxon>
    </lineage>
</organism>
<dbReference type="GeneID" id="43583213"/>
<name>A0A5E8C1P3_9ASCO</name>
<dbReference type="Proteomes" id="UP000398389">
    <property type="component" value="Unassembled WGS sequence"/>
</dbReference>
<dbReference type="Gene3D" id="6.20.50.20">
    <property type="match status" value="1"/>
</dbReference>
<dbReference type="InterPro" id="IPR007175">
    <property type="entry name" value="Rpr2/Snm1/Rpp21"/>
</dbReference>
<dbReference type="GO" id="GO:0005655">
    <property type="term" value="C:nucleolar ribonuclease P complex"/>
    <property type="evidence" value="ECO:0007669"/>
    <property type="project" value="TreeGrafter"/>
</dbReference>
<dbReference type="OrthoDB" id="128536at2759"/>
<evidence type="ECO:0000313" key="6">
    <source>
        <dbReference type="EMBL" id="VVT55045.1"/>
    </source>
</evidence>
<keyword evidence="1" id="KW-0819">tRNA processing</keyword>
<dbReference type="EMBL" id="CABVLU010000003">
    <property type="protein sequence ID" value="VVT55045.1"/>
    <property type="molecule type" value="Genomic_DNA"/>
</dbReference>
<keyword evidence="7" id="KW-1185">Reference proteome</keyword>
<evidence type="ECO:0000313" key="7">
    <source>
        <dbReference type="Proteomes" id="UP000398389"/>
    </source>
</evidence>
<dbReference type="Pfam" id="PF04032">
    <property type="entry name" value="Rpr2"/>
    <property type="match status" value="1"/>
</dbReference>
<evidence type="ECO:0000256" key="2">
    <source>
        <dbReference type="ARBA" id="ARBA00022723"/>
    </source>
</evidence>
<feature type="region of interest" description="Disordered" evidence="5">
    <location>
        <begin position="1"/>
        <end position="31"/>
    </location>
</feature>
<keyword evidence="3" id="KW-0862">Zinc</keyword>
<keyword evidence="2" id="KW-0479">Metal-binding</keyword>
<accession>A0A5E8C1P3</accession>
<gene>
    <name evidence="6" type="ORF">SAPINGB_P004398</name>
</gene>